<feature type="domain" description="Lipoyl-binding" evidence="6">
    <location>
        <begin position="2"/>
        <end position="76"/>
    </location>
</feature>
<keyword evidence="4" id="KW-0450">Lipoyl</keyword>
<dbReference type="Pfam" id="PF00364">
    <property type="entry name" value="Biotin_lipoyl"/>
    <property type="match status" value="1"/>
</dbReference>
<dbReference type="GO" id="GO:0005737">
    <property type="term" value="C:cytoplasm"/>
    <property type="evidence" value="ECO:0007669"/>
    <property type="project" value="TreeGrafter"/>
</dbReference>
<dbReference type="InterPro" id="IPR050743">
    <property type="entry name" value="2-oxoacid_DH_E2_comp"/>
</dbReference>
<dbReference type="KEGG" id="sphk:SKP52_13550"/>
<dbReference type="PROSITE" id="PS50968">
    <property type="entry name" value="BIOTINYL_LIPOYL"/>
    <property type="match status" value="1"/>
</dbReference>
<dbReference type="STRING" id="1515612.SKP52_13550"/>
<keyword evidence="5" id="KW-0012">Acyltransferase</keyword>
<dbReference type="Gene3D" id="2.40.50.100">
    <property type="match status" value="1"/>
</dbReference>
<accession>A0A0A7PK57</accession>
<gene>
    <name evidence="7" type="ORF">SKP52_13550</name>
</gene>
<dbReference type="PANTHER" id="PTHR43178">
    <property type="entry name" value="DIHYDROLIPOAMIDE ACETYLTRANSFERASE COMPONENT OF PYRUVATE DEHYDROGENASE COMPLEX"/>
    <property type="match status" value="1"/>
</dbReference>
<dbReference type="PROSITE" id="PS00189">
    <property type="entry name" value="LIPOYL"/>
    <property type="match status" value="1"/>
</dbReference>
<protein>
    <recommendedName>
        <fullName evidence="6">Lipoyl-binding domain-containing protein</fullName>
    </recommendedName>
</protein>
<dbReference type="GO" id="GO:0016407">
    <property type="term" value="F:acetyltransferase activity"/>
    <property type="evidence" value="ECO:0007669"/>
    <property type="project" value="TreeGrafter"/>
</dbReference>
<dbReference type="AlphaFoldDB" id="A0A0A7PK57"/>
<dbReference type="GO" id="GO:0031405">
    <property type="term" value="F:lipoic acid binding"/>
    <property type="evidence" value="ECO:0007669"/>
    <property type="project" value="TreeGrafter"/>
</dbReference>
<dbReference type="HOGENOM" id="CLU_016733_7_6_5"/>
<dbReference type="InterPro" id="IPR003016">
    <property type="entry name" value="2-oxoA_DH_lipoyl-BS"/>
</dbReference>
<dbReference type="InterPro" id="IPR011053">
    <property type="entry name" value="Single_hybrid_motif"/>
</dbReference>
<dbReference type="Proteomes" id="UP000030907">
    <property type="component" value="Chromosome"/>
</dbReference>
<evidence type="ECO:0000256" key="5">
    <source>
        <dbReference type="ARBA" id="ARBA00023315"/>
    </source>
</evidence>
<sequence length="76" mass="8230">MTIEVRIPKLGMSMETATLLEWCVEDGAQVSAGMPLYTVETDKSTIEVEAPADGQIEIIGLVDTEYEVGTLIARIS</sequence>
<dbReference type="OrthoDB" id="7363068at2"/>
<evidence type="ECO:0000256" key="2">
    <source>
        <dbReference type="ARBA" id="ARBA00011484"/>
    </source>
</evidence>
<reference evidence="7 8" key="1">
    <citation type="journal article" date="2015" name="Int. J. Syst. Evol. Microbiol.">
        <title>Description of Sphingopyxis fribergensis sp. nov. - a soil bacterium with the ability to degrade styrene and phenylacetic acid.</title>
        <authorList>
            <person name="Oelschlagel M."/>
            <person name="Ruckert C."/>
            <person name="Kalinowski J."/>
            <person name="Schmidt G."/>
            <person name="Schlomann M."/>
            <person name="Tischler D."/>
        </authorList>
    </citation>
    <scope>NUCLEOTIDE SEQUENCE [LARGE SCALE GENOMIC DNA]</scope>
    <source>
        <strain evidence="7 8">Kp5.2</strain>
    </source>
</reference>
<evidence type="ECO:0000313" key="7">
    <source>
        <dbReference type="EMBL" id="AJA09598.1"/>
    </source>
</evidence>
<dbReference type="CDD" id="cd06849">
    <property type="entry name" value="lipoyl_domain"/>
    <property type="match status" value="1"/>
</dbReference>
<name>A0A0A7PK57_9SPHN</name>
<dbReference type="PANTHER" id="PTHR43178:SF5">
    <property type="entry name" value="LIPOAMIDE ACYLTRANSFERASE COMPONENT OF BRANCHED-CHAIN ALPHA-KETO ACID DEHYDROGENASE COMPLEX, MITOCHONDRIAL"/>
    <property type="match status" value="1"/>
</dbReference>
<evidence type="ECO:0000256" key="1">
    <source>
        <dbReference type="ARBA" id="ARBA00001938"/>
    </source>
</evidence>
<proteinExistence type="predicted"/>
<comment type="cofactor">
    <cofactor evidence="1">
        <name>(R)-lipoate</name>
        <dbReference type="ChEBI" id="CHEBI:83088"/>
    </cofactor>
</comment>
<evidence type="ECO:0000313" key="8">
    <source>
        <dbReference type="Proteomes" id="UP000030907"/>
    </source>
</evidence>
<evidence type="ECO:0000256" key="3">
    <source>
        <dbReference type="ARBA" id="ARBA00022679"/>
    </source>
</evidence>
<organism evidence="7 8">
    <name type="scientific">Sphingopyxis fribergensis</name>
    <dbReference type="NCBI Taxonomy" id="1515612"/>
    <lineage>
        <taxon>Bacteria</taxon>
        <taxon>Pseudomonadati</taxon>
        <taxon>Pseudomonadota</taxon>
        <taxon>Alphaproteobacteria</taxon>
        <taxon>Sphingomonadales</taxon>
        <taxon>Sphingomonadaceae</taxon>
        <taxon>Sphingopyxis</taxon>
    </lineage>
</organism>
<evidence type="ECO:0000256" key="4">
    <source>
        <dbReference type="ARBA" id="ARBA00022823"/>
    </source>
</evidence>
<dbReference type="SUPFAM" id="SSF51230">
    <property type="entry name" value="Single hybrid motif"/>
    <property type="match status" value="1"/>
</dbReference>
<keyword evidence="3" id="KW-0808">Transferase</keyword>
<dbReference type="EMBL" id="CP009122">
    <property type="protein sequence ID" value="AJA09598.1"/>
    <property type="molecule type" value="Genomic_DNA"/>
</dbReference>
<dbReference type="InterPro" id="IPR000089">
    <property type="entry name" value="Biotin_lipoyl"/>
</dbReference>
<comment type="subunit">
    <text evidence="2">Forms a 24-polypeptide structural core with octahedral symmetry.</text>
</comment>
<keyword evidence="8" id="KW-1185">Reference proteome</keyword>
<evidence type="ECO:0000259" key="6">
    <source>
        <dbReference type="PROSITE" id="PS50968"/>
    </source>
</evidence>